<keyword evidence="1" id="KW-0677">Repeat</keyword>
<dbReference type="EMBL" id="NCSJ02000688">
    <property type="protein sequence ID" value="RFU23638.1"/>
    <property type="molecule type" value="Genomic_DNA"/>
</dbReference>
<dbReference type="Gene3D" id="1.25.40.10">
    <property type="entry name" value="Tetratricopeptide repeat domain"/>
    <property type="match status" value="3"/>
</dbReference>
<evidence type="ECO:0000256" key="2">
    <source>
        <dbReference type="SAM" id="MobiDB-lite"/>
    </source>
</evidence>
<reference evidence="3 4" key="1">
    <citation type="submission" date="2018-05" db="EMBL/GenBank/DDBJ databases">
        <title>Draft genome sequence of Scytalidium lignicola DSM 105466, a ubiquitous saprotrophic fungus.</title>
        <authorList>
            <person name="Buettner E."/>
            <person name="Gebauer A.M."/>
            <person name="Hofrichter M."/>
            <person name="Liers C."/>
            <person name="Kellner H."/>
        </authorList>
    </citation>
    <scope>NUCLEOTIDE SEQUENCE [LARGE SCALE GENOMIC DNA]</scope>
    <source>
        <strain evidence="3 4">DSM 105466</strain>
    </source>
</reference>
<evidence type="ECO:0000313" key="4">
    <source>
        <dbReference type="Proteomes" id="UP000258309"/>
    </source>
</evidence>
<dbReference type="PANTHER" id="PTHR47942">
    <property type="entry name" value="TETRATRICOPEPTIDE REPEAT (TPR)-LIKE SUPERFAMILY PROTEIN-RELATED"/>
    <property type="match status" value="1"/>
</dbReference>
<accession>A0A3E2GRL0</accession>
<feature type="compositionally biased region" description="Polar residues" evidence="2">
    <location>
        <begin position="1"/>
        <end position="10"/>
    </location>
</feature>
<organism evidence="3 4">
    <name type="scientific">Scytalidium lignicola</name>
    <name type="common">Hyphomycete</name>
    <dbReference type="NCBI Taxonomy" id="5539"/>
    <lineage>
        <taxon>Eukaryota</taxon>
        <taxon>Fungi</taxon>
        <taxon>Dikarya</taxon>
        <taxon>Ascomycota</taxon>
        <taxon>Pezizomycotina</taxon>
        <taxon>Leotiomycetes</taxon>
        <taxon>Leotiomycetes incertae sedis</taxon>
        <taxon>Scytalidium</taxon>
    </lineage>
</organism>
<dbReference type="OrthoDB" id="185373at2759"/>
<proteinExistence type="predicted"/>
<dbReference type="AlphaFoldDB" id="A0A3E2GRL0"/>
<protein>
    <recommendedName>
        <fullName evidence="5">Pentacotripeptide-repeat region of PRORP domain-containing protein</fullName>
    </recommendedName>
</protein>
<dbReference type="InterPro" id="IPR051222">
    <property type="entry name" value="PPR/CCM1_RNA-binding"/>
</dbReference>
<dbReference type="OMA" id="CLVFGHM"/>
<dbReference type="Proteomes" id="UP000258309">
    <property type="component" value="Unassembled WGS sequence"/>
</dbReference>
<feature type="non-terminal residue" evidence="3">
    <location>
        <position position="1"/>
    </location>
</feature>
<evidence type="ECO:0000313" key="3">
    <source>
        <dbReference type="EMBL" id="RFU23638.1"/>
    </source>
</evidence>
<dbReference type="STRING" id="5539.A0A3E2GRL0"/>
<dbReference type="InterPro" id="IPR011990">
    <property type="entry name" value="TPR-like_helical_dom_sf"/>
</dbReference>
<feature type="non-terminal residue" evidence="3">
    <location>
        <position position="744"/>
    </location>
</feature>
<dbReference type="PANTHER" id="PTHR47942:SF63">
    <property type="entry name" value="PENTATRICOPEPTIDE REPEAT-CONTAINING PROTEIN"/>
    <property type="match status" value="1"/>
</dbReference>
<keyword evidence="4" id="KW-1185">Reference proteome</keyword>
<feature type="region of interest" description="Disordered" evidence="2">
    <location>
        <begin position="1"/>
        <end position="20"/>
    </location>
</feature>
<gene>
    <name evidence="3" type="ORF">B7463_g12700</name>
</gene>
<name>A0A3E2GRL0_SCYLI</name>
<evidence type="ECO:0000256" key="1">
    <source>
        <dbReference type="ARBA" id="ARBA00022737"/>
    </source>
</evidence>
<comment type="caution">
    <text evidence="3">The sequence shown here is derived from an EMBL/GenBank/DDBJ whole genome shotgun (WGS) entry which is preliminary data.</text>
</comment>
<sequence>MFGFSRNQPRQPRDPELDPGLRKMLDLNVIEKSQARPPPSNELVNAFNTFISHKHRAKAALNNIQAQHVLRTFKHLQRANTEEDDFGLSLEDLRLASRVLLKIPKDKTGTHNELARALYAEITKRTSAEGDEDHLDLRHFVQLLASTGDALEAREYVQIFWEENLPEGSADKSLAKTGRKLWLSVLSGFTREGNEVELLKTAQMAEDMGIPYTFAFQEVMTIFYAQRNNIEATRKWYRKGSGGRNTQPTSKTLSELLKFSLRNDELDWCKHVFRDVLESNPIKSTWDVVFQWAAAGLEKGVEELEQMMEVMIRRNEGEKSMMPDSETINGLVEIAISQNDPYLAERYIALGLKRGIPPNARTFVLQMEYRIDAGDLTGAQAAYEALQGEEILDNEDLPAINKYIRALCDAKIVNYDRVTSILADLEDRQAKLEADTVSSICMMYLKRGETPEVVDLLQTQTFHYTLDERARIRDAFVTFCLDRNNRTARVWDAYCIFRQVFEETDITIRTQMMNEFFARKRSDMGCHVFGHMRQHVQRDKRPVLDTYIQCFEGIARCADRESLDIVHNMFKMDSSIEPSTRLYNSLMLAYTACDDADRALDFWDDITNSREGPSYRSLEIVFRACQLNPFGDKPAKAIWNKMRKMEIEITQKVFNAYAGAMAGQGKLEEAISLVEGMEEDVGFGPDVMTLGTLYNAIPGQNRKDQIEEWGKTTYPALWAELEALGQKEMDEGHRLFKIVVDMVA</sequence>
<feature type="compositionally biased region" description="Basic and acidic residues" evidence="2">
    <location>
        <begin position="11"/>
        <end position="20"/>
    </location>
</feature>
<evidence type="ECO:0008006" key="5">
    <source>
        <dbReference type="Google" id="ProtNLM"/>
    </source>
</evidence>